<comment type="caution">
    <text evidence="12">The sequence shown here is derived from an EMBL/GenBank/DDBJ whole genome shotgun (WGS) entry which is preliminary data.</text>
</comment>
<evidence type="ECO:0000256" key="4">
    <source>
        <dbReference type="ARBA" id="ARBA00022741"/>
    </source>
</evidence>
<dbReference type="GO" id="GO:0043590">
    <property type="term" value="C:bacterial nucleoid"/>
    <property type="evidence" value="ECO:0007669"/>
    <property type="project" value="TreeGrafter"/>
</dbReference>
<evidence type="ECO:0000256" key="5">
    <source>
        <dbReference type="ARBA" id="ARBA00022763"/>
    </source>
</evidence>
<evidence type="ECO:0000313" key="13">
    <source>
        <dbReference type="Proteomes" id="UP000218113"/>
    </source>
</evidence>
<gene>
    <name evidence="12" type="primary">recN</name>
    <name evidence="12" type="ORF">COB67_07560</name>
</gene>
<dbReference type="Pfam" id="PF02463">
    <property type="entry name" value="SMC_N"/>
    <property type="match status" value="1"/>
</dbReference>
<dbReference type="InterPro" id="IPR003395">
    <property type="entry name" value="RecF/RecN/SMC_N"/>
</dbReference>
<evidence type="ECO:0000256" key="9">
    <source>
        <dbReference type="PIRNR" id="PIRNR003128"/>
    </source>
</evidence>
<dbReference type="Proteomes" id="UP000218113">
    <property type="component" value="Unassembled WGS sequence"/>
</dbReference>
<dbReference type="Gene3D" id="3.40.50.300">
    <property type="entry name" value="P-loop containing nucleotide triphosphate hydrolases"/>
    <property type="match status" value="2"/>
</dbReference>
<evidence type="ECO:0000256" key="3">
    <source>
        <dbReference type="ARBA" id="ARBA00021315"/>
    </source>
</evidence>
<dbReference type="GO" id="GO:0009432">
    <property type="term" value="P:SOS response"/>
    <property type="evidence" value="ECO:0007669"/>
    <property type="project" value="TreeGrafter"/>
</dbReference>
<dbReference type="CDD" id="cd03241">
    <property type="entry name" value="ABC_RecN"/>
    <property type="match status" value="2"/>
</dbReference>
<dbReference type="GO" id="GO:0006281">
    <property type="term" value="P:DNA repair"/>
    <property type="evidence" value="ECO:0007669"/>
    <property type="project" value="UniProtKB-KW"/>
</dbReference>
<dbReference type="AlphaFoldDB" id="A0A2A4T2V6"/>
<dbReference type="PIRSF" id="PIRSF003128">
    <property type="entry name" value="RecN"/>
    <property type="match status" value="1"/>
</dbReference>
<reference evidence="13" key="1">
    <citation type="submission" date="2017-08" db="EMBL/GenBank/DDBJ databases">
        <title>A dynamic microbial community with high functional redundancy inhabits the cold, oxic subseafloor aquifer.</title>
        <authorList>
            <person name="Tully B.J."/>
            <person name="Wheat C.G."/>
            <person name="Glazer B.T."/>
            <person name="Huber J.A."/>
        </authorList>
    </citation>
    <scope>NUCLEOTIDE SEQUENCE [LARGE SCALE GENOMIC DNA]</scope>
</reference>
<dbReference type="InterPro" id="IPR004604">
    <property type="entry name" value="DNA_recomb/repair_RecN"/>
</dbReference>
<comment type="similarity">
    <text evidence="2 9">Belongs to the RecN family.</text>
</comment>
<keyword evidence="5 9" id="KW-0227">DNA damage</keyword>
<dbReference type="FunFam" id="3.40.50.300:FF:000356">
    <property type="entry name" value="DNA repair protein RecN"/>
    <property type="match status" value="1"/>
</dbReference>
<feature type="coiled-coil region" evidence="10">
    <location>
        <begin position="327"/>
        <end position="354"/>
    </location>
</feature>
<organism evidence="12 13">
    <name type="scientific">SAR324 cluster bacterium</name>
    <dbReference type="NCBI Taxonomy" id="2024889"/>
    <lineage>
        <taxon>Bacteria</taxon>
        <taxon>Deltaproteobacteria</taxon>
        <taxon>SAR324 cluster</taxon>
    </lineage>
</organism>
<accession>A0A2A4T2V6</accession>
<evidence type="ECO:0000256" key="6">
    <source>
        <dbReference type="ARBA" id="ARBA00022840"/>
    </source>
</evidence>
<name>A0A2A4T2V6_9DELT</name>
<feature type="domain" description="AAA+ ATPase" evidence="11">
    <location>
        <begin position="21"/>
        <end position="506"/>
    </location>
</feature>
<dbReference type="InterPro" id="IPR003593">
    <property type="entry name" value="AAA+_ATPase"/>
</dbReference>
<keyword evidence="10" id="KW-0175">Coiled coil</keyword>
<dbReference type="PANTHER" id="PTHR11059">
    <property type="entry name" value="DNA REPAIR PROTEIN RECN"/>
    <property type="match status" value="1"/>
</dbReference>
<evidence type="ECO:0000256" key="8">
    <source>
        <dbReference type="ARBA" id="ARBA00033408"/>
    </source>
</evidence>
<dbReference type="PANTHER" id="PTHR11059:SF0">
    <property type="entry name" value="DNA REPAIR PROTEIN RECN"/>
    <property type="match status" value="1"/>
</dbReference>
<comment type="function">
    <text evidence="1 9">May be involved in recombinational repair of damaged DNA.</text>
</comment>
<evidence type="ECO:0000256" key="10">
    <source>
        <dbReference type="SAM" id="Coils"/>
    </source>
</evidence>
<evidence type="ECO:0000256" key="1">
    <source>
        <dbReference type="ARBA" id="ARBA00003618"/>
    </source>
</evidence>
<proteinExistence type="inferred from homology"/>
<dbReference type="SUPFAM" id="SSF52540">
    <property type="entry name" value="P-loop containing nucleoside triphosphate hydrolases"/>
    <property type="match status" value="1"/>
</dbReference>
<dbReference type="SMART" id="SM00382">
    <property type="entry name" value="AAA"/>
    <property type="match status" value="1"/>
</dbReference>
<dbReference type="EMBL" id="NVSR01000046">
    <property type="protein sequence ID" value="PCI27893.1"/>
    <property type="molecule type" value="Genomic_DNA"/>
</dbReference>
<dbReference type="InterPro" id="IPR027417">
    <property type="entry name" value="P-loop_NTPase"/>
</dbReference>
<evidence type="ECO:0000256" key="2">
    <source>
        <dbReference type="ARBA" id="ARBA00009441"/>
    </source>
</evidence>
<protein>
    <recommendedName>
        <fullName evidence="3 9">DNA repair protein RecN</fullName>
    </recommendedName>
    <alternativeName>
        <fullName evidence="8 9">Recombination protein N</fullName>
    </alternativeName>
</protein>
<evidence type="ECO:0000256" key="7">
    <source>
        <dbReference type="ARBA" id="ARBA00023204"/>
    </source>
</evidence>
<dbReference type="GO" id="GO:0005524">
    <property type="term" value="F:ATP binding"/>
    <property type="evidence" value="ECO:0007669"/>
    <property type="project" value="UniProtKB-KW"/>
</dbReference>
<dbReference type="GO" id="GO:0006310">
    <property type="term" value="P:DNA recombination"/>
    <property type="evidence" value="ECO:0007669"/>
    <property type="project" value="InterPro"/>
</dbReference>
<sequence length="552" mass="61544">MLERLFVQNLATVEKQIIEFPPGFTVLTGETGAGKSVLMKSLSLILGEKCSKDLIRVDSSFLSVEATFAIQENASVREILQALDIEDEGLLVIRRKVHRSGKNSIFINDHASNLNCLVQLGKQLIDLHGQHSQQTLLQSNTHINYLDAFAGLAEAVGKYQEGYQQLLHLKQQQEELLTSQAERARKVDFMRYQVDEIDSADFSLTEEKELQEEFILLGHGEQLLGALSPVAEWSSNEHSPLNMISLALHSLIDAVKIEPKLQAMADEIQGGLICLEEVVGDVKRYLDTLEINPQRLEWVNQRFAELDKLKRKHGATLEDVFAYRTQLQIDLDELEGIEENQDDLQREIGQLTQVLKEDARKISTQRQQKCGDFESLILNHLKDLGLERSKFFVHITPKEDLTSKGLDQVEFLISTNPGNPAKALGRVASGGELSRIMLAIKTTLTHNLSLGTMIFDEIDTGISGWVAEAVGIKLRSISHTSQVICITHSPQIAAQAPTHFKVEKIFQGESSKTLITPLQPEERVTEIARFLGGNDITITALSVAKEMLKTAG</sequence>
<dbReference type="NCBIfam" id="TIGR00634">
    <property type="entry name" value="recN"/>
    <property type="match status" value="1"/>
</dbReference>
<evidence type="ECO:0000313" key="12">
    <source>
        <dbReference type="EMBL" id="PCI27893.1"/>
    </source>
</evidence>
<keyword evidence="7 9" id="KW-0234">DNA repair</keyword>
<keyword evidence="6" id="KW-0067">ATP-binding</keyword>
<evidence type="ECO:0000259" key="11">
    <source>
        <dbReference type="SMART" id="SM00382"/>
    </source>
</evidence>
<keyword evidence="4" id="KW-0547">Nucleotide-binding</keyword>